<evidence type="ECO:0000256" key="1">
    <source>
        <dbReference type="ARBA" id="ARBA00022723"/>
    </source>
</evidence>
<keyword evidence="1" id="KW-0479">Metal-binding</keyword>
<keyword evidence="5" id="KW-1185">Reference proteome</keyword>
<reference evidence="4" key="1">
    <citation type="submission" date="2023-06" db="EMBL/GenBank/DDBJ databases">
        <title>Genomic of Agaribacillus aureum.</title>
        <authorList>
            <person name="Wang G."/>
        </authorList>
    </citation>
    <scope>NUCLEOTIDE SEQUENCE</scope>
    <source>
        <strain evidence="4">BMA12</strain>
    </source>
</reference>
<protein>
    <submittedName>
        <fullName evidence="4">Polysaccharide deacetylase family protein</fullName>
        <ecNumber evidence="4">3.-.-.-</ecNumber>
    </submittedName>
</protein>
<keyword evidence="2 4" id="KW-0378">Hydrolase</keyword>
<dbReference type="InterPro" id="IPR002509">
    <property type="entry name" value="NODB_dom"/>
</dbReference>
<evidence type="ECO:0000259" key="3">
    <source>
        <dbReference type="PROSITE" id="PS51677"/>
    </source>
</evidence>
<dbReference type="Proteomes" id="UP001172083">
    <property type="component" value="Unassembled WGS sequence"/>
</dbReference>
<proteinExistence type="predicted"/>
<evidence type="ECO:0000313" key="5">
    <source>
        <dbReference type="Proteomes" id="UP001172083"/>
    </source>
</evidence>
<evidence type="ECO:0000256" key="2">
    <source>
        <dbReference type="ARBA" id="ARBA00022801"/>
    </source>
</evidence>
<dbReference type="PROSITE" id="PS51677">
    <property type="entry name" value="NODB"/>
    <property type="match status" value="1"/>
</dbReference>
<dbReference type="PANTHER" id="PTHR10587">
    <property type="entry name" value="GLYCOSYL TRANSFERASE-RELATED"/>
    <property type="match status" value="1"/>
</dbReference>
<dbReference type="CDD" id="cd10917">
    <property type="entry name" value="CE4_NodB_like_6s_7s"/>
    <property type="match status" value="1"/>
</dbReference>
<dbReference type="GO" id="GO:0016787">
    <property type="term" value="F:hydrolase activity"/>
    <property type="evidence" value="ECO:0007669"/>
    <property type="project" value="UniProtKB-KW"/>
</dbReference>
<name>A0ABT8L3G7_9BACT</name>
<dbReference type="EMBL" id="JAUJEB010000001">
    <property type="protein sequence ID" value="MDN5212264.1"/>
    <property type="molecule type" value="Genomic_DNA"/>
</dbReference>
<accession>A0ABT8L3G7</accession>
<dbReference type="SUPFAM" id="SSF88713">
    <property type="entry name" value="Glycoside hydrolase/deacetylase"/>
    <property type="match status" value="1"/>
</dbReference>
<comment type="caution">
    <text evidence="4">The sequence shown here is derived from an EMBL/GenBank/DDBJ whole genome shotgun (WGS) entry which is preliminary data.</text>
</comment>
<dbReference type="RefSeq" id="WP_346757586.1">
    <property type="nucleotide sequence ID" value="NZ_JAUJEB010000001.1"/>
</dbReference>
<sequence length="209" mass="24377">MYFHRTPVLLPLLYPSLVWHKDRDQKSIYLTFDDGPVPEATEFALESLGAYKALATFFCVGENVYKHPEIFKKIMSFGHSIGNHTYNHLNGWKTKDDTYLENVNECLTVMEEHTAPPDSKLFRPPYGRITRKQIDKVSGQYDIIMWDVLSGDFDRKLAREKCLANTIRHTRNGSIVIFHDSYKAYDNLQYVLPRYLDHFATKGYLFKAL</sequence>
<dbReference type="Gene3D" id="3.20.20.370">
    <property type="entry name" value="Glycoside hydrolase/deacetylase"/>
    <property type="match status" value="1"/>
</dbReference>
<feature type="domain" description="NodB homology" evidence="3">
    <location>
        <begin position="26"/>
        <end position="207"/>
    </location>
</feature>
<dbReference type="PANTHER" id="PTHR10587:SF133">
    <property type="entry name" value="CHITIN DEACETYLASE 1-RELATED"/>
    <property type="match status" value="1"/>
</dbReference>
<dbReference type="InterPro" id="IPR050248">
    <property type="entry name" value="Polysacc_deacetylase_ArnD"/>
</dbReference>
<dbReference type="EC" id="3.-.-.-" evidence="4"/>
<dbReference type="Pfam" id="PF01522">
    <property type="entry name" value="Polysacc_deac_1"/>
    <property type="match status" value="1"/>
</dbReference>
<gene>
    <name evidence="4" type="ORF">QQ020_09400</name>
</gene>
<evidence type="ECO:0000313" key="4">
    <source>
        <dbReference type="EMBL" id="MDN5212264.1"/>
    </source>
</evidence>
<organism evidence="4 5">
    <name type="scientific">Agaribacillus aureus</name>
    <dbReference type="NCBI Taxonomy" id="3051825"/>
    <lineage>
        <taxon>Bacteria</taxon>
        <taxon>Pseudomonadati</taxon>
        <taxon>Bacteroidota</taxon>
        <taxon>Cytophagia</taxon>
        <taxon>Cytophagales</taxon>
        <taxon>Splendidivirgaceae</taxon>
        <taxon>Agaribacillus</taxon>
    </lineage>
</organism>
<dbReference type="InterPro" id="IPR011330">
    <property type="entry name" value="Glyco_hydro/deAcase_b/a-brl"/>
</dbReference>